<feature type="compositionally biased region" description="Low complexity" evidence="1">
    <location>
        <begin position="62"/>
        <end position="82"/>
    </location>
</feature>
<keyword evidence="3" id="KW-1185">Reference proteome</keyword>
<sequence length="129" mass="14206">MPSLDLASLHTLNVAGGLDYFTQRLLLVQEQQNTVGLSLPQAPRAHSSFNATSATPPLSFETVTLDSSSNTTDTVSTTLVTPTDEKPAPTWNTWTASTLKRRETEQDSFEGQGELEDDKSIWLTNFKFN</sequence>
<proteinExistence type="predicted"/>
<evidence type="ECO:0000313" key="2">
    <source>
        <dbReference type="EMBL" id="KZW02630.1"/>
    </source>
</evidence>
<dbReference type="InParanoid" id="A0A166BN52"/>
<evidence type="ECO:0000313" key="3">
    <source>
        <dbReference type="Proteomes" id="UP000077266"/>
    </source>
</evidence>
<evidence type="ECO:0000256" key="1">
    <source>
        <dbReference type="SAM" id="MobiDB-lite"/>
    </source>
</evidence>
<reference evidence="2 3" key="1">
    <citation type="journal article" date="2016" name="Mol. Biol. Evol.">
        <title>Comparative Genomics of Early-Diverging Mushroom-Forming Fungi Provides Insights into the Origins of Lignocellulose Decay Capabilities.</title>
        <authorList>
            <person name="Nagy L.G."/>
            <person name="Riley R."/>
            <person name="Tritt A."/>
            <person name="Adam C."/>
            <person name="Daum C."/>
            <person name="Floudas D."/>
            <person name="Sun H."/>
            <person name="Yadav J.S."/>
            <person name="Pangilinan J."/>
            <person name="Larsson K.H."/>
            <person name="Matsuura K."/>
            <person name="Barry K."/>
            <person name="Labutti K."/>
            <person name="Kuo R."/>
            <person name="Ohm R.A."/>
            <person name="Bhattacharya S.S."/>
            <person name="Shirouzu T."/>
            <person name="Yoshinaga Y."/>
            <person name="Martin F.M."/>
            <person name="Grigoriev I.V."/>
            <person name="Hibbett D.S."/>
        </authorList>
    </citation>
    <scope>NUCLEOTIDE SEQUENCE [LARGE SCALE GENOMIC DNA]</scope>
    <source>
        <strain evidence="2 3">HHB12029</strain>
    </source>
</reference>
<dbReference type="AlphaFoldDB" id="A0A166BN52"/>
<gene>
    <name evidence="2" type="ORF">EXIGLDRAFT_759754</name>
</gene>
<dbReference type="Proteomes" id="UP000077266">
    <property type="component" value="Unassembled WGS sequence"/>
</dbReference>
<name>A0A166BN52_EXIGL</name>
<dbReference type="EMBL" id="KV425887">
    <property type="protein sequence ID" value="KZW02630.1"/>
    <property type="molecule type" value="Genomic_DNA"/>
</dbReference>
<feature type="region of interest" description="Disordered" evidence="1">
    <location>
        <begin position="61"/>
        <end position="113"/>
    </location>
</feature>
<organism evidence="2 3">
    <name type="scientific">Exidia glandulosa HHB12029</name>
    <dbReference type="NCBI Taxonomy" id="1314781"/>
    <lineage>
        <taxon>Eukaryota</taxon>
        <taxon>Fungi</taxon>
        <taxon>Dikarya</taxon>
        <taxon>Basidiomycota</taxon>
        <taxon>Agaricomycotina</taxon>
        <taxon>Agaricomycetes</taxon>
        <taxon>Auriculariales</taxon>
        <taxon>Exidiaceae</taxon>
        <taxon>Exidia</taxon>
    </lineage>
</organism>
<protein>
    <submittedName>
        <fullName evidence="2">Uncharacterized protein</fullName>
    </submittedName>
</protein>
<accession>A0A166BN52</accession>